<reference evidence="2 3" key="1">
    <citation type="journal article" date="2019" name="Sci. Rep.">
        <title>A high-quality genome of Eragrostis curvula grass provides insights into Poaceae evolution and supports new strategies to enhance forage quality.</title>
        <authorList>
            <person name="Carballo J."/>
            <person name="Santos B.A.C.M."/>
            <person name="Zappacosta D."/>
            <person name="Garbus I."/>
            <person name="Selva J.P."/>
            <person name="Gallo C.A."/>
            <person name="Diaz A."/>
            <person name="Albertini E."/>
            <person name="Caccamo M."/>
            <person name="Echenique V."/>
        </authorList>
    </citation>
    <scope>NUCLEOTIDE SEQUENCE [LARGE SCALE GENOMIC DNA]</scope>
    <source>
        <strain evidence="3">cv. Victoria</strain>
        <tissue evidence="2">Leaf</tissue>
    </source>
</reference>
<feature type="compositionally biased region" description="Basic and acidic residues" evidence="1">
    <location>
        <begin position="47"/>
        <end position="63"/>
    </location>
</feature>
<sequence>MILVARPRRQQDNGRVGPAATKNRHSAVDGVPKPQPEPEDGGSARCSRNDGKRWRYQEVERSRAGVPVLRPPRPMKQSKKNKNSVIVEEEAEPRRTGTGATAPRDDDGFYKYYGGTWAGSMNQPMAVRSVLLLKLCSN</sequence>
<gene>
    <name evidence="2" type="ORF">EJB05_22151</name>
</gene>
<evidence type="ECO:0000256" key="1">
    <source>
        <dbReference type="SAM" id="MobiDB-lite"/>
    </source>
</evidence>
<protein>
    <submittedName>
        <fullName evidence="2">Uncharacterized protein</fullName>
    </submittedName>
</protein>
<dbReference type="Gramene" id="TVU30522">
    <property type="protein sequence ID" value="TVU30522"/>
    <property type="gene ID" value="EJB05_22151"/>
</dbReference>
<dbReference type="AlphaFoldDB" id="A0A5J9V2S9"/>
<keyword evidence="3" id="KW-1185">Reference proteome</keyword>
<proteinExistence type="predicted"/>
<feature type="region of interest" description="Disordered" evidence="1">
    <location>
        <begin position="1"/>
        <end position="108"/>
    </location>
</feature>
<evidence type="ECO:0000313" key="2">
    <source>
        <dbReference type="EMBL" id="TVU30522.1"/>
    </source>
</evidence>
<organism evidence="2 3">
    <name type="scientific">Eragrostis curvula</name>
    <name type="common">weeping love grass</name>
    <dbReference type="NCBI Taxonomy" id="38414"/>
    <lineage>
        <taxon>Eukaryota</taxon>
        <taxon>Viridiplantae</taxon>
        <taxon>Streptophyta</taxon>
        <taxon>Embryophyta</taxon>
        <taxon>Tracheophyta</taxon>
        <taxon>Spermatophyta</taxon>
        <taxon>Magnoliopsida</taxon>
        <taxon>Liliopsida</taxon>
        <taxon>Poales</taxon>
        <taxon>Poaceae</taxon>
        <taxon>PACMAD clade</taxon>
        <taxon>Chloridoideae</taxon>
        <taxon>Eragrostideae</taxon>
        <taxon>Eragrostidinae</taxon>
        <taxon>Eragrostis</taxon>
    </lineage>
</organism>
<evidence type="ECO:0000313" key="3">
    <source>
        <dbReference type="Proteomes" id="UP000324897"/>
    </source>
</evidence>
<accession>A0A5J9V2S9</accession>
<feature type="non-terminal residue" evidence="2">
    <location>
        <position position="138"/>
    </location>
</feature>
<name>A0A5J9V2S9_9POAL</name>
<comment type="caution">
    <text evidence="2">The sequence shown here is derived from an EMBL/GenBank/DDBJ whole genome shotgun (WGS) entry which is preliminary data.</text>
</comment>
<dbReference type="EMBL" id="RWGY01000011">
    <property type="protein sequence ID" value="TVU30522.1"/>
    <property type="molecule type" value="Genomic_DNA"/>
</dbReference>
<dbReference type="Proteomes" id="UP000324897">
    <property type="component" value="Chromosome 1"/>
</dbReference>